<reference evidence="2" key="2">
    <citation type="submission" date="2023-06" db="EMBL/GenBank/DDBJ databases">
        <authorList>
            <consortium name="Lawrence Berkeley National Laboratory"/>
            <person name="Mondo S.J."/>
            <person name="Hensen N."/>
            <person name="Bonometti L."/>
            <person name="Westerberg I."/>
            <person name="Brannstrom I.O."/>
            <person name="Guillou S."/>
            <person name="Cros-Aarteil S."/>
            <person name="Calhoun S."/>
            <person name="Haridas S."/>
            <person name="Kuo A."/>
            <person name="Pangilinan J."/>
            <person name="Riley R."/>
            <person name="Labutti K."/>
            <person name="Andreopoulos B."/>
            <person name="Lipzen A."/>
            <person name="Chen C."/>
            <person name="Yanf M."/>
            <person name="Daum C."/>
            <person name="Ng V."/>
            <person name="Clum A."/>
            <person name="Steindorff A."/>
            <person name="Ohm R."/>
            <person name="Martin F."/>
            <person name="Silar P."/>
            <person name="Natvig D."/>
            <person name="Lalanne C."/>
            <person name="Gautier V."/>
            <person name="Ament-Velasquez S.L."/>
            <person name="Kruys A."/>
            <person name="Hutchinson M.I."/>
            <person name="Powell A.J."/>
            <person name="Barry K."/>
            <person name="Miller A.N."/>
            <person name="Grigoriev I.V."/>
            <person name="Debuchy R."/>
            <person name="Gladieux P."/>
            <person name="Thoren M.H."/>
            <person name="Johannesson H."/>
        </authorList>
    </citation>
    <scope>NUCLEOTIDE SEQUENCE</scope>
    <source>
        <strain evidence="2">CBS 333.67</strain>
    </source>
</reference>
<dbReference type="AlphaFoldDB" id="A0AAJ0GZB8"/>
<dbReference type="GeneID" id="87885611"/>
<evidence type="ECO:0000256" key="1">
    <source>
        <dbReference type="SAM" id="MobiDB-lite"/>
    </source>
</evidence>
<organism evidence="2 3">
    <name type="scientific">Chaetomium strumarium</name>
    <dbReference type="NCBI Taxonomy" id="1170767"/>
    <lineage>
        <taxon>Eukaryota</taxon>
        <taxon>Fungi</taxon>
        <taxon>Dikarya</taxon>
        <taxon>Ascomycota</taxon>
        <taxon>Pezizomycotina</taxon>
        <taxon>Sordariomycetes</taxon>
        <taxon>Sordariomycetidae</taxon>
        <taxon>Sordariales</taxon>
        <taxon>Chaetomiaceae</taxon>
        <taxon>Chaetomium</taxon>
    </lineage>
</organism>
<sequence length="209" mass="22246">MDPSDLTFIISAVNDTANITAVVVATITITITTTATETATATAGATGSTSPLQPRMRQFDTGQFASIRTSTPAPLMPSKIRAILESPVAESVAPAEDLSAGANMGDDARSESPDLATHWDDLTDHETDSESNFEPAPKEAEKPKPQASNPQKGRPVVPYEDIAGTEYDPEDATAGYCRSSAHTKLLTSTSITSNRHLQNQLLFAYEPTH</sequence>
<protein>
    <submittedName>
        <fullName evidence="2">Uncharacterized protein</fullName>
    </submittedName>
</protein>
<dbReference type="EMBL" id="JAUDZG010000002">
    <property type="protein sequence ID" value="KAK3308933.1"/>
    <property type="molecule type" value="Genomic_DNA"/>
</dbReference>
<feature type="region of interest" description="Disordered" evidence="1">
    <location>
        <begin position="36"/>
        <end position="56"/>
    </location>
</feature>
<gene>
    <name evidence="2" type="ORF">B0T15DRAFT_491479</name>
</gene>
<accession>A0AAJ0GZB8</accession>
<feature type="region of interest" description="Disordered" evidence="1">
    <location>
        <begin position="98"/>
        <end position="157"/>
    </location>
</feature>
<feature type="compositionally biased region" description="Low complexity" evidence="1">
    <location>
        <begin position="36"/>
        <end position="46"/>
    </location>
</feature>
<proteinExistence type="predicted"/>
<dbReference type="Proteomes" id="UP001273166">
    <property type="component" value="Unassembled WGS sequence"/>
</dbReference>
<keyword evidence="3" id="KW-1185">Reference proteome</keyword>
<comment type="caution">
    <text evidence="2">The sequence shown here is derived from an EMBL/GenBank/DDBJ whole genome shotgun (WGS) entry which is preliminary data.</text>
</comment>
<name>A0AAJ0GZB8_9PEZI</name>
<reference evidence="2" key="1">
    <citation type="journal article" date="2023" name="Mol. Phylogenet. Evol.">
        <title>Genome-scale phylogeny and comparative genomics of the fungal order Sordariales.</title>
        <authorList>
            <person name="Hensen N."/>
            <person name="Bonometti L."/>
            <person name="Westerberg I."/>
            <person name="Brannstrom I.O."/>
            <person name="Guillou S."/>
            <person name="Cros-Aarteil S."/>
            <person name="Calhoun S."/>
            <person name="Haridas S."/>
            <person name="Kuo A."/>
            <person name="Mondo S."/>
            <person name="Pangilinan J."/>
            <person name="Riley R."/>
            <person name="LaButti K."/>
            <person name="Andreopoulos B."/>
            <person name="Lipzen A."/>
            <person name="Chen C."/>
            <person name="Yan M."/>
            <person name="Daum C."/>
            <person name="Ng V."/>
            <person name="Clum A."/>
            <person name="Steindorff A."/>
            <person name="Ohm R.A."/>
            <person name="Martin F."/>
            <person name="Silar P."/>
            <person name="Natvig D.O."/>
            <person name="Lalanne C."/>
            <person name="Gautier V."/>
            <person name="Ament-Velasquez S.L."/>
            <person name="Kruys A."/>
            <person name="Hutchinson M.I."/>
            <person name="Powell A.J."/>
            <person name="Barry K."/>
            <person name="Miller A.N."/>
            <person name="Grigoriev I.V."/>
            <person name="Debuchy R."/>
            <person name="Gladieux P."/>
            <person name="Hiltunen Thoren M."/>
            <person name="Johannesson H."/>
        </authorList>
    </citation>
    <scope>NUCLEOTIDE SEQUENCE</scope>
    <source>
        <strain evidence="2">CBS 333.67</strain>
    </source>
</reference>
<feature type="compositionally biased region" description="Basic and acidic residues" evidence="1">
    <location>
        <begin position="106"/>
        <end position="128"/>
    </location>
</feature>
<evidence type="ECO:0000313" key="3">
    <source>
        <dbReference type="Proteomes" id="UP001273166"/>
    </source>
</evidence>
<evidence type="ECO:0000313" key="2">
    <source>
        <dbReference type="EMBL" id="KAK3308933.1"/>
    </source>
</evidence>
<dbReference type="RefSeq" id="XP_062724713.1">
    <property type="nucleotide sequence ID" value="XM_062866782.1"/>
</dbReference>